<evidence type="ECO:0000256" key="6">
    <source>
        <dbReference type="ARBA" id="ARBA00023002"/>
    </source>
</evidence>
<dbReference type="InterPro" id="IPR009010">
    <property type="entry name" value="Asp_de-COase-like_dom_sf"/>
</dbReference>
<feature type="domain" description="Molybdopterin oxidoreductase" evidence="8">
    <location>
        <begin position="14"/>
        <end position="407"/>
    </location>
</feature>
<dbReference type="InterPro" id="IPR006657">
    <property type="entry name" value="MoPterin_dinucl-bd_dom"/>
</dbReference>
<comment type="similarity">
    <text evidence="3">Belongs to the prokaryotic molybdopterin-containing oxidoreductase family.</text>
</comment>
<evidence type="ECO:0000256" key="7">
    <source>
        <dbReference type="SAM" id="MobiDB-lite"/>
    </source>
</evidence>
<comment type="cofactor">
    <cofactor evidence="1">
        <name>[4Fe-4S] cluster</name>
        <dbReference type="ChEBI" id="CHEBI:49883"/>
    </cofactor>
</comment>
<dbReference type="SUPFAM" id="SSF50692">
    <property type="entry name" value="ADC-like"/>
    <property type="match status" value="1"/>
</dbReference>
<dbReference type="Gene3D" id="3.40.228.10">
    <property type="entry name" value="Dimethylsulfoxide Reductase, domain 2"/>
    <property type="match status" value="2"/>
</dbReference>
<reference evidence="10 11" key="1">
    <citation type="submission" date="2019-05" db="EMBL/GenBank/DDBJ databases">
        <title>Georgenia *** sp. nov., and Georgenia *** sp. nov., isolated from the intestinal contents of plateau pika (Ochotona curzoniae) in the Qinghai-Tibet plateau of China.</title>
        <authorList>
            <person name="Tian Z."/>
        </authorList>
    </citation>
    <scope>NUCLEOTIDE SEQUENCE [LARGE SCALE GENOMIC DNA]</scope>
    <source>
        <strain evidence="10 11">Z294</strain>
    </source>
</reference>
<sequence length="904" mass="100283">MGTSFGRGGATNFQQDLANADCIVIQGSNMAEAHPVGFQWVMEAKRRGAKVMHVDPRFTRTSALADTFVPIRVGTDIVFLGAIVNHILSNELDFREYVLAYTNASSILSEDYLDTEDLDGLFSGFDPETRTYDTATWQYAGAEAAGVDEDDAAADRSTASGMQHESHGMPVPEEHERDETLQHPRCVYQVLKRHFARYTPELVEEACGVSREQLREVAEAWVAASGRERTTALVYSVGWTQHSVGAQYIRTGAIIQLLLGNMGRPGGGIMALRGHASIQGSTDIPTLFNLLPGYLVMPDARRHPDLASWVQDMSMPGRKGLWGNGAAYAVSLLKAYWGEAATEDNDWCYDHLPRIDGDHGTYRTVLDMIEGKVKGYFLLGQNPAVGSAHGRAQRLGLANLEWLVVRDLYEIESASFWKDSPEIETGEIVTEECATEVFLLPAASHVEKEGTFTQTQRMLQWREKAVDPTGDRRSELWFFYHLGRIVRERLAARGEERDRPLLDLTWDYPVHGEHDEPSAEAVLREINGVDVATGRPLSTFTELRADGSTAGGCWIYTGVYADGVNQAARRRPGAEQSWVAPEWGWVWPANRRILYNRASADPDGRPWSERKAYVWWDEEAGEWTGHDVPDIERTKPPSYRHEPGAVGVDALDGTDAFVMQGDGRGALFVPNGLLDGPLPTHYEPVESPFGNPLYGQQANPTRVEYREQVNPIHPSPPAEDPQVFPFVFTTSRLTEHHTAGAMSRQLEYLAELQPEMFVEVSPALARERGLEHLGWCHVVTARAAVEGRVVVTDRLRPLRVAGRVVHQVWLPYHWGSKGLVTGDSTNDLFGISLDPNVLIQETKAGTCDVRPGRRPRGAALLDLLEGYRTRAGTADRRPIVTADPRAVTRSAGRADAPHRPEEGS</sequence>
<name>A0ABX5VPY2_9MICO</name>
<dbReference type="PANTHER" id="PTHR43598">
    <property type="entry name" value="TUNGSTEN-CONTAINING FORMYLMETHANOFURAN DEHYDROGENASE 2 SUBUNIT B"/>
    <property type="match status" value="1"/>
</dbReference>
<evidence type="ECO:0000259" key="8">
    <source>
        <dbReference type="Pfam" id="PF00384"/>
    </source>
</evidence>
<dbReference type="Pfam" id="PF01568">
    <property type="entry name" value="Molydop_binding"/>
    <property type="match status" value="1"/>
</dbReference>
<dbReference type="Gene3D" id="3.40.50.740">
    <property type="match status" value="1"/>
</dbReference>
<evidence type="ECO:0000256" key="1">
    <source>
        <dbReference type="ARBA" id="ARBA00001966"/>
    </source>
</evidence>
<dbReference type="SUPFAM" id="SSF53706">
    <property type="entry name" value="Formate dehydrogenase/DMSO reductase, domains 1-3"/>
    <property type="match status" value="1"/>
</dbReference>
<feature type="domain" description="Molybdopterin dinucleotide-binding" evidence="9">
    <location>
        <begin position="726"/>
        <end position="836"/>
    </location>
</feature>
<dbReference type="Pfam" id="PF00384">
    <property type="entry name" value="Molybdopterin"/>
    <property type="match status" value="1"/>
</dbReference>
<dbReference type="InterPro" id="IPR048158">
    <property type="entry name" value="Formate_DH_Act"/>
</dbReference>
<evidence type="ECO:0000256" key="4">
    <source>
        <dbReference type="ARBA" id="ARBA00022485"/>
    </source>
</evidence>
<evidence type="ECO:0000256" key="3">
    <source>
        <dbReference type="ARBA" id="ARBA00010312"/>
    </source>
</evidence>
<dbReference type="CDD" id="cd02792">
    <property type="entry name" value="MopB_CT_Formate-Dh-Na-like"/>
    <property type="match status" value="1"/>
</dbReference>
<gene>
    <name evidence="10" type="ORF">FE251_13585</name>
</gene>
<evidence type="ECO:0000259" key="9">
    <source>
        <dbReference type="Pfam" id="PF01568"/>
    </source>
</evidence>
<dbReference type="Proteomes" id="UP000313948">
    <property type="component" value="Chromosome"/>
</dbReference>
<evidence type="ECO:0000256" key="2">
    <source>
        <dbReference type="ARBA" id="ARBA00004196"/>
    </source>
</evidence>
<comment type="subcellular location">
    <subcellularLocation>
        <location evidence="2">Cell envelope</location>
    </subcellularLocation>
</comment>
<keyword evidence="11" id="KW-1185">Reference proteome</keyword>
<accession>A0ABX5VPY2</accession>
<evidence type="ECO:0000256" key="5">
    <source>
        <dbReference type="ARBA" id="ARBA00022723"/>
    </source>
</evidence>
<keyword evidence="4" id="KW-0408">Iron</keyword>
<dbReference type="EMBL" id="CP040899">
    <property type="protein sequence ID" value="QDB80295.1"/>
    <property type="molecule type" value="Genomic_DNA"/>
</dbReference>
<feature type="compositionally biased region" description="Basic and acidic residues" evidence="7">
    <location>
        <begin position="895"/>
        <end position="904"/>
    </location>
</feature>
<evidence type="ECO:0000313" key="11">
    <source>
        <dbReference type="Proteomes" id="UP000313948"/>
    </source>
</evidence>
<keyword evidence="5" id="KW-0479">Metal-binding</keyword>
<dbReference type="Gene3D" id="2.40.40.20">
    <property type="match status" value="1"/>
</dbReference>
<feature type="region of interest" description="Disordered" evidence="7">
    <location>
        <begin position="148"/>
        <end position="171"/>
    </location>
</feature>
<keyword evidence="6" id="KW-0560">Oxidoreductase</keyword>
<keyword evidence="4" id="KW-0004">4Fe-4S</keyword>
<dbReference type="PANTHER" id="PTHR43598:SF1">
    <property type="entry name" value="FORMATE DEHYDROGENASE-O MAJOR SUBUNIT"/>
    <property type="match status" value="1"/>
</dbReference>
<dbReference type="NCBIfam" id="NF041513">
    <property type="entry name" value="formate_DH_Act"/>
    <property type="match status" value="1"/>
</dbReference>
<keyword evidence="4" id="KW-0411">Iron-sulfur</keyword>
<dbReference type="InterPro" id="IPR006656">
    <property type="entry name" value="Mopterin_OxRdtase"/>
</dbReference>
<protein>
    <submittedName>
        <fullName evidence="10">Formate dehydrogenase</fullName>
    </submittedName>
</protein>
<organism evidence="10 11">
    <name type="scientific">Georgenia wutianyii</name>
    <dbReference type="NCBI Taxonomy" id="2585135"/>
    <lineage>
        <taxon>Bacteria</taxon>
        <taxon>Bacillati</taxon>
        <taxon>Actinomycetota</taxon>
        <taxon>Actinomycetes</taxon>
        <taxon>Micrococcales</taxon>
        <taxon>Bogoriellaceae</taxon>
        <taxon>Georgenia</taxon>
    </lineage>
</organism>
<evidence type="ECO:0000313" key="10">
    <source>
        <dbReference type="EMBL" id="QDB80295.1"/>
    </source>
</evidence>
<proteinExistence type="inferred from homology"/>
<feature type="region of interest" description="Disordered" evidence="7">
    <location>
        <begin position="874"/>
        <end position="904"/>
    </location>
</feature>